<accession>A0A167IK16</accession>
<dbReference type="EMBL" id="LRXL01000026">
    <property type="protein sequence ID" value="OAB79735.1"/>
    <property type="molecule type" value="Genomic_DNA"/>
</dbReference>
<dbReference type="AlphaFoldDB" id="A0A167IK16"/>
<gene>
    <name evidence="1" type="ORF">ULVI_03040</name>
</gene>
<name>A0A167IK16_9FLAO</name>
<dbReference type="STRING" id="1763537.ULVI_03040"/>
<protein>
    <submittedName>
        <fullName evidence="1">Uncharacterized protein</fullName>
    </submittedName>
</protein>
<proteinExistence type="predicted"/>
<comment type="caution">
    <text evidence="1">The sequence shown here is derived from an EMBL/GenBank/DDBJ whole genome shotgun (WGS) entry which is preliminary data.</text>
</comment>
<organism evidence="1 2">
    <name type="scientific">Cochleicola gelatinilyticus</name>
    <dbReference type="NCBI Taxonomy" id="1763537"/>
    <lineage>
        <taxon>Bacteria</taxon>
        <taxon>Pseudomonadati</taxon>
        <taxon>Bacteroidota</taxon>
        <taxon>Flavobacteriia</taxon>
        <taxon>Flavobacteriales</taxon>
        <taxon>Flavobacteriaceae</taxon>
        <taxon>Cochleicola</taxon>
    </lineage>
</organism>
<evidence type="ECO:0000313" key="1">
    <source>
        <dbReference type="EMBL" id="OAB79735.1"/>
    </source>
</evidence>
<dbReference type="RefSeq" id="WP_197463474.1">
    <property type="nucleotide sequence ID" value="NZ_LRXL01000026.1"/>
</dbReference>
<keyword evidence="2" id="KW-1185">Reference proteome</keyword>
<dbReference type="Proteomes" id="UP000077013">
    <property type="component" value="Unassembled WGS sequence"/>
</dbReference>
<evidence type="ECO:0000313" key="2">
    <source>
        <dbReference type="Proteomes" id="UP000077013"/>
    </source>
</evidence>
<sequence length="71" mass="8537">MVILLLPGWDQYKVDGNNPVWYSFYKDNRKDDLQIIKKMVTRLQKNALRHAVRKVHFYERGQLIADLDFTL</sequence>
<reference evidence="1 2" key="1">
    <citation type="submission" date="2016-02" db="EMBL/GenBank/DDBJ databases">
        <title>Ulvibacter sp. LPB0005, isolated from Thais luteostoma.</title>
        <authorList>
            <person name="Shin S.-K."/>
            <person name="Yi H."/>
        </authorList>
    </citation>
    <scope>NUCLEOTIDE SEQUENCE [LARGE SCALE GENOMIC DNA]</scope>
    <source>
        <strain evidence="1 2">LPB0005</strain>
    </source>
</reference>